<feature type="region of interest" description="C-terminal hotdog fold" evidence="9">
    <location>
        <begin position="4296"/>
        <end position="4435"/>
    </location>
</feature>
<dbReference type="InterPro" id="IPR013968">
    <property type="entry name" value="PKS_KR"/>
</dbReference>
<dbReference type="InterPro" id="IPR036736">
    <property type="entry name" value="ACP-like_sf"/>
</dbReference>
<evidence type="ECO:0000256" key="8">
    <source>
        <dbReference type="ARBA" id="ARBA00023315"/>
    </source>
</evidence>
<feature type="active site" description="Proton donor; for dehydratase activity" evidence="9">
    <location>
        <position position="1118"/>
    </location>
</feature>
<dbReference type="InterPro" id="IPR013154">
    <property type="entry name" value="ADH-like_N"/>
</dbReference>
<feature type="domain" description="Carrier" evidence="10">
    <location>
        <begin position="3189"/>
        <end position="3264"/>
    </location>
</feature>
<dbReference type="InterPro" id="IPR006162">
    <property type="entry name" value="Ppantetheine_attach_site"/>
</dbReference>
<feature type="domain" description="Ketosynthase family 3 (KS3)" evidence="11">
    <location>
        <begin position="3281"/>
        <end position="3705"/>
    </location>
</feature>
<dbReference type="InterPro" id="IPR014030">
    <property type="entry name" value="Ketoacyl_synth_N"/>
</dbReference>
<gene>
    <name evidence="13" type="ORF">VA596_31685</name>
</gene>
<evidence type="ECO:0000313" key="13">
    <source>
        <dbReference type="EMBL" id="MEA5364133.1"/>
    </source>
</evidence>
<dbReference type="InterPro" id="IPR020841">
    <property type="entry name" value="PKS_Beta-ketoAc_synthase_dom"/>
</dbReference>
<dbReference type="Pfam" id="PF00550">
    <property type="entry name" value="PP-binding"/>
    <property type="match status" value="3"/>
</dbReference>
<proteinExistence type="predicted"/>
<dbReference type="Pfam" id="PF08240">
    <property type="entry name" value="ADH_N"/>
    <property type="match status" value="1"/>
</dbReference>
<evidence type="ECO:0000256" key="1">
    <source>
        <dbReference type="ARBA" id="ARBA00001957"/>
    </source>
</evidence>
<dbReference type="InterPro" id="IPR009081">
    <property type="entry name" value="PP-bd_ACP"/>
</dbReference>
<dbReference type="SUPFAM" id="SSF55048">
    <property type="entry name" value="Probable ACP-binding domain of malonyl-CoA ACP transacylase"/>
    <property type="match status" value="3"/>
</dbReference>
<dbReference type="SMART" id="SM01294">
    <property type="entry name" value="PKS_PP_betabranch"/>
    <property type="match status" value="3"/>
</dbReference>
<dbReference type="Pfam" id="PF08990">
    <property type="entry name" value="Docking"/>
    <property type="match status" value="1"/>
</dbReference>
<dbReference type="PROSITE" id="PS52019">
    <property type="entry name" value="PKS_MFAS_DH"/>
    <property type="match status" value="2"/>
</dbReference>
<feature type="domain" description="Carrier" evidence="10">
    <location>
        <begin position="1659"/>
        <end position="1734"/>
    </location>
</feature>
<dbReference type="Gene3D" id="3.40.47.10">
    <property type="match status" value="3"/>
</dbReference>
<dbReference type="PROSITE" id="PS00606">
    <property type="entry name" value="KS3_1"/>
    <property type="match status" value="3"/>
</dbReference>
<dbReference type="Pfam" id="PF18369">
    <property type="entry name" value="PKS_DE"/>
    <property type="match status" value="1"/>
</dbReference>
<keyword evidence="6" id="KW-0045">Antibiotic biosynthesis</keyword>
<dbReference type="InterPro" id="IPR049551">
    <property type="entry name" value="PKS_DH_C"/>
</dbReference>
<organism evidence="13 14">
    <name type="scientific">Amycolatopsis heterodermiae</name>
    <dbReference type="NCBI Taxonomy" id="3110235"/>
    <lineage>
        <taxon>Bacteria</taxon>
        <taxon>Bacillati</taxon>
        <taxon>Actinomycetota</taxon>
        <taxon>Actinomycetes</taxon>
        <taxon>Pseudonocardiales</taxon>
        <taxon>Pseudonocardiaceae</taxon>
        <taxon>Amycolatopsis</taxon>
    </lineage>
</organism>
<dbReference type="InterPro" id="IPR016039">
    <property type="entry name" value="Thiolase-like"/>
</dbReference>
<dbReference type="SMART" id="SM00827">
    <property type="entry name" value="PKS_AT"/>
    <property type="match status" value="3"/>
</dbReference>
<keyword evidence="5" id="KW-0808">Transferase</keyword>
<sequence>MADEATLRDYLKWVTADLHQTRQKLRSLEDRTQEPIAVVAMSCRYPGGVRTPEQLWELVSEGRDVIGPFPEDRGWDTDAVFDPDPDHSGTTYANEGGFLSEAGRFDAAFFGISPREALAMDPQQRLLLETSWEAFERAGIVPASLKGTQCGVFVGTTSHDYATLLADAPEGVEGHVATGSAASVFSGRVAYSFGLEGPAVTVDTACSSSLVSLHLAAQALRRDECSLALAGGVTVMSTPGAFVEFSRQRGLAPDGRCKAFDAAADGTGWAEGVGMLLLARLSDARRLGYPVLAVVRGTAINSDGASNGLTAPNGPAQQKVILQALANARLSAGQVDAVEAHGTGTSLGDPIEAQALLATYGQDRPDGRPLLLGSMKTNIGHSQAAAGVGGIIKMVQAIRHGVLPQTLHVTEPTPHVDWAAGAVELLTEARTWPETGEPRRAAVSSFGMSGTNAHAIIEQAPEPEETPEPHRAPVGGTLPLLLSGRTEAALTRQAEVLRDHLAAHPELSLVDVARTLATTRAAFEHRAVVEASDRDALLSSLDDLTTATRAAVTSSGRTAFVFPGAGAQWEGMARELMTASPVFAARMRECATALAPHVDWSLLGVVAGAEGAPSEVDRVDVQQVVLWAVMVSLAEVWRAHGVTADAFVGHSQGEIAAAVVAGALSLEDGALVVVTRSRLVLDLAGRGGMLSVALSQADVEALIADGPLSIGAVNGPTSTVVSGDVGALDELLARCERDGVRAKRVAVDYAAHSAQLEELREEFERAVAPVRPRATDRPFYSTVTGERIDTTTLDVHYWFRNLRETVRFDGTVRVMLAEELSAFVEVAPHAVLTVGLQEIFEDEGVEAVALRTLRRGEGGLARFHLSLAEALAGGVVPDWAVLYGTGERADLPTYAFEPSRFWPDVSAVRTGDLGSAGLGAAAHPLLGATVALADGEGFLFTGRLSAHTQPWLADHAVGGTILFPGTAFVELAVRAGDQAGCDRLAELTLEAPLVLPARGGVTLQVTVGAGDPRAIEFYSRPADAAFDEPWTRHATGTLTTSGTPAPADTVTWPPEGAQVVPVDGLYDAFAAAGFQYGPAFRGLHAAWRSGDDFYLDVRLPDAVKPAAGRFGLHPALLDAALHGVGLTGSARGLLPFSWNGVTLFAAGADAIRVKLSPAGPDTVSLDVADQSGRPVAAVESLVLRPVDAAAIGDAGRVRDALYRVDWTELPLSVVDGSATWAQLGTPLGSSVASWADLAALAASSDGGASDFVVVSPGGGDGLAAAAHRAAQDTLALVQAWLAEPKFDRSRLVFVTRGALGPDGSGDPAAATVWGLLRVARSEHPGRFAVVDLDAVTPDSVLDLLPAALAADEAELAVRDGIAYVPRLARHAVSDVDDTVFGPDGTVLITGGTGTLGGLVARHLVAERGVRRLLLVGRRGLAADGAADLAEELTALGADVEIAACDVADRDAVEALLARTSDLTAVVHTAGVLDDGTVESLTPERLAAVLRPKVDAAANLHELTAGLPLRAFVLFSGAAGTFGGLGQANYAAANVFLDALAAHRRAAGLAATSLAWGLWAQASGMTGHLDDGDLGRMSRGGIEPLPTEDALTLFDLATGSGDALLVPVRLAASTTKPGSVPALLRGLVRAPARRAAAGAAEDESLLRERLSGLGEAEVEQQLLDLVRTTAAAALGHASADDVRDAKPFKDLGFDSLTAVDLRNRLNLATGLRLPATLVFDHPTPLALAKHVRGELFGTGEIVPTRRVKSTVDDADDRIAIVAMSCRYPGGVRTPEDLWQLVSSGTDAIGALPADRGWDPELLYGQDPDGDGSRFAREGGFLYDAADFDPEFFGISPREAMAMDPQQRLLLTTTWEAFERAGIDPAAARGSRTGVFAGVMYHDYGSRLYASDGLDEYSAHLGNGGAGSITSGRIAYTFGLEGPAVTIDTACSSSLVALHLAAQALRTGECSMALAGGVSVMNTPTIFMEFLRQRGLAENARCKSFADGADGTGWGEGVGMLLLERLSDARRNGHPVLAVVRGSAVNQDGASNGMTAPNGPAQQRVIRQAVAAAGLELSDVDAVEAHGTGTSLGDPIEAQALLATYGRDRAGEPLWLGSIKSNFGHTQAAAGVAGIIKMVMAMRHGTLPKTLHAERPSTRIDWADGAVEVLRDTRDWPETGRPRRVGVSSFGISGTNAHAVLEQGDPAPETSDPADGPVAWVLSGRTADALRAQASRLLEHAGAGHPHDIGRALATARTAFDVRAAVVGEDTDELVRGLTALAGGAAAANVVRGSATGVAPAFLCTGQGSQRPGMGRDLYDVHPEFAAALDAVCAEFDAYLDRPLRMVMFAEAGSSDAALLDRTAYAQPALFALEVALYRLFEHWGARPSHLLGHSVGEIAAAHVAEVFSLADAVKLVAARGRLMDALPSGGAMVALQATEAEVSGRLSDGVAIAALNGPSSTVISGDESEVLAVAAQFAELGRKTKRLVVSHAFHSPLMEPMLEEFRGVAESLSYGRTVVPIVSNVTGSLITEFDADYWVRHVREAVRFADGMRTLESRGVTTFVELGPDAVLAAMGPDCLEGTGTFAAALSEGRPAARTTLTALAAAHTGGARVDWSAVFGPAARVDLPTYAFQEQRYWLDVPAVSSTGPVDEGEARFWDAVEREDVETLAGTLTLAEGEVGPVVSALSAWRRARTELSTADAWRYRVTWQPLPAAANRVAGTWLLVAPDGEEEILAAVVDTLTEAGAETRILRVPVAADRSIFAELLAEVFAEVPVSGVLSLLATAEPGANPGVPDGVAATAALAQALGDVAATAGENAGVPDSIVPTPALGGAARLWLVTRGAVAVGRADRPAGDRRQFAAQAAVAGLGRAVALEHPDRIAGSVDLPQDLDARALLRLPGVLAGLGAEDQIAVRANGLFARRLTRATGRDGVWTPRGTILVTGGTGALGAEVARWLAANGASKLVLTSRRGPDAPGAADLRAELSDVDVEIVACDIADRDEAAALVARFEFDAVVHAAGVAQAQAFEEMSPADLADVVTAKVAGATHLDEMLGELDAFVLFSSIAGTWGGAGQSAYAAGNAFLDALAQARQAAGLPATSVAWGPWAEAGMATGDAAEHLRRRGVTPMAPRFAVAALARAVAGDDPVVTVADVDWARFAPGFTAARPSPLLGELPEVRAALDSRPAAEPEELSALRRRLAGASASERSAVLLDLVRHQVAGVLGYAGTDAVEPGRAFREIGFDSVMAVELRDLVESATGLRLPATLVFDHPSPLALADLLAAELFDESAVDDVVESAVDGTEPIAIVAMSCRFPGGVRTPEQFWELLRAGGDAVSDFPADRGWDTDAIYDPDPDNQGTSYSRSGGFLDGAEEFDAAFFGVSPREALAMDPQQRLLLETSWEVFERAGVDPRTVRGSRTGVFTGTNGQDYVNLLMASVEAMEGHVATGNAASVVSGRLAYNFGLEGPAVTVDTACSSSLVAVHLAAQALRSGECSLALAGGATVMATPAAFIEFSRQRGLAVDGRCKAFADAADGTGWGEGAGMVLLERLSDARRNGHPVLAVLRGSAVNSDGASNGLTAPNGPSQQRVIRQALAAAGLSTSDVDVVEAHGTGTQLGDPIEAQALLATYGRDRERPLWLGSVKSNIGHTQAAAGVAGLIKMVLAVEHGVLPQTLHVDAPSSHVDWSAGSVALVTEPTPWPETGAPRRFGLSSFGMSGTNAHAVFEQAPPEAPAETVDELSTAPFVLSARNADALRDQAQRLRAQLDDQPELGLTGLGAALTGTRAVHEHRAVVLAGDRAALLDGLGALARGESFAGLIEGTAPATGRTAFLFTGQGSQRVGMGRELYEAHPVFASALDAVCAEFDTHLDRPLQTVMFGEPELLDRTEYTQPALFALEVALFRQLEHFGVRPDFLAGHSIGELAAAHVAGVLSLADAVTLVAARGRLMQALPAGGAMVAIQATEAEITPHLSDAVSIAALNGPDSTVISGDEAAVNAVAEQFKDRKTKRLTVSHAFHSPLMDPMLAEFRGIAESLSYGRPVIPIVSTVTGAPVLEFDAGYWVRHARDAVRFLDGVRTLEAAGVTRFLELGPDGVLSAMGQDCVTGDAVFAPTQRAGRPEESALLSGLATAFVHGTPVTWSAAFPGKVARVALPTYAFQRRRYWPTLRAAVTGDPSALGVAAAGHPLLGAAVATAGDDGFLLTGRLSVRTHPWLAEHRVRGTILVPGTAFVELAVRAGDEAGHDRIEDLTLHAPLVLPEDEAVDVQVRVGETDERGLRPLTVHARVAGGGEWTLHAEGALGTAAAAPSDGLAVWPPTGAEPIDVSGLYDGMTEAGFGYGPSFRGLSAAWRTAGEIYAEVALPSGTAEFGLHPGLLDSALHALALGTGDQVARPGERAGRLPFAWTGVTLHAAGAAKLRVRLTPSGDDAVSLLVADASGAPVATVDSLVLRPVSAVADPGPAAPESLYRLAWTPFPKPDAVAVAVPLSEVADEVPELVVAEAKSVTDVLELVQSWISEERFADAKLVLRTPGAVYTETPDPAVAAVWGLVRSAQGEHPGRFVLVDAPDGETLDAALATGEPQVAVRGGDLFVPRVTRGGGALQPPSGDRTWRLDTRAKGTLDNLVLVPSAEAVAPLAGHEVRVGVRAAGLNFRDVLNALGMYPGEAGLLGIEGAGVVLEVGSGVTRLAPGDRVMGLLAGGFGPVSVSDNRYLVPIPDGWSFEQAASAPIVFLTAYYALSQLGALQAGERVLIHSAAGGVGMAAVQLARHLGAEVFGTASPGKWDVLRGMGLDDAHLASSRTLEFEQSFGGGMHVVLDALAGEFVDASLRSTAPGGRFLEMGKTDVRDPEQVAAAHDVRYQAFDLIDAGPDRIAELFADVLALFASGALEPLPLSTWDVRHAPEAFRHLSQAKHVGKVVLRIPRQLDPAGTALITGGTGALGRLVARHLVTTHGVKHLLLLSRSGGAGDLVEELAGLGAEVTVTACDVTDGAALGAVLGTIPAEHPLTAVVHTAGVLDDGTVESLTPERLDTVWEPKAVAAQRLHELTADADLAAFVLFSSVAGTFGNAGQANYAAANVFLDALAQRRVAAGLPATSLAWGPWAGGGMLGSLTEADVRRMTRGGIPPLTAAEGLALFDAGLVSAEPALLPVRLDLAALRARAAGGGVPTVLNGLIRHRARRTAENSAGGGIALKTRLAAMSEVEREQLLTETVCGEVAAVLGHLSAAEVDPARPFKELGFDSLTSVELRNRLNAGTGLRLPATLVFDQPTPLELARYLREALLDEPVAAARPAVLGELDRLEALLLAPGHDQAEHPRITLRLQSLLARWSDAHRSADNADAELESATGDDIFELLDKELGMS</sequence>
<dbReference type="InterPro" id="IPR036291">
    <property type="entry name" value="NAD(P)-bd_dom_sf"/>
</dbReference>
<evidence type="ECO:0000313" key="14">
    <source>
        <dbReference type="Proteomes" id="UP001304298"/>
    </source>
</evidence>
<feature type="domain" description="Carrier" evidence="10">
    <location>
        <begin position="5182"/>
        <end position="5257"/>
    </location>
</feature>
<dbReference type="SMART" id="SM00825">
    <property type="entry name" value="PKS_KS"/>
    <property type="match status" value="3"/>
</dbReference>
<dbReference type="Pfam" id="PF14765">
    <property type="entry name" value="PS-DH"/>
    <property type="match status" value="2"/>
</dbReference>
<feature type="region of interest" description="C-terminal hotdog fold" evidence="9">
    <location>
        <begin position="1057"/>
        <end position="1192"/>
    </location>
</feature>
<feature type="domain" description="Ketosynthase family 3 (KS3)" evidence="11">
    <location>
        <begin position="1754"/>
        <end position="2181"/>
    </location>
</feature>
<dbReference type="CDD" id="cd00833">
    <property type="entry name" value="PKS"/>
    <property type="match status" value="3"/>
</dbReference>
<dbReference type="InterPro" id="IPR049552">
    <property type="entry name" value="PKS_DH_N"/>
</dbReference>
<dbReference type="PROSITE" id="PS50075">
    <property type="entry name" value="CARRIER"/>
    <property type="match status" value="3"/>
</dbReference>
<evidence type="ECO:0000256" key="3">
    <source>
        <dbReference type="ARBA" id="ARBA00022450"/>
    </source>
</evidence>
<dbReference type="PROSITE" id="PS01162">
    <property type="entry name" value="QOR_ZETA_CRYSTAL"/>
    <property type="match status" value="1"/>
</dbReference>
<feature type="active site" description="Proton donor; for dehydratase activity" evidence="9">
    <location>
        <position position="4353"/>
    </location>
</feature>
<dbReference type="InterPro" id="IPR015083">
    <property type="entry name" value="NorB/c/GfsB-D-like_docking"/>
</dbReference>
<feature type="domain" description="PKS/mFAS DH" evidence="12">
    <location>
        <begin position="4162"/>
        <end position="4435"/>
    </location>
</feature>
<dbReference type="Pfam" id="PF22953">
    <property type="entry name" value="SpnB_Rossmann"/>
    <property type="match status" value="2"/>
</dbReference>
<reference evidence="13 14" key="1">
    <citation type="submission" date="2023-12" db="EMBL/GenBank/DDBJ databases">
        <title>Amycolatopsis sp. V23-08.</title>
        <authorList>
            <person name="Somphong A."/>
        </authorList>
    </citation>
    <scope>NUCLEOTIDE SEQUENCE [LARGE SCALE GENOMIC DNA]</scope>
    <source>
        <strain evidence="13 14">V23-08</strain>
    </source>
</reference>
<dbReference type="Pfam" id="PF02801">
    <property type="entry name" value="Ketoacyl-synt_C"/>
    <property type="match status" value="3"/>
</dbReference>
<evidence type="ECO:0000256" key="5">
    <source>
        <dbReference type="ARBA" id="ARBA00022679"/>
    </source>
</evidence>
<dbReference type="SUPFAM" id="SSF52151">
    <property type="entry name" value="FabD/lysophospholipase-like"/>
    <property type="match status" value="3"/>
</dbReference>
<dbReference type="PROSITE" id="PS52004">
    <property type="entry name" value="KS3_2"/>
    <property type="match status" value="3"/>
</dbReference>
<dbReference type="InterPro" id="IPR020806">
    <property type="entry name" value="PKS_PP-bd"/>
</dbReference>
<dbReference type="Pfam" id="PF00698">
    <property type="entry name" value="Acyl_transf_1"/>
    <property type="match status" value="3"/>
</dbReference>
<dbReference type="InterPro" id="IPR050091">
    <property type="entry name" value="PKS_NRPS_Biosynth_Enz"/>
</dbReference>
<feature type="region of interest" description="N-terminal hotdog fold" evidence="9">
    <location>
        <begin position="923"/>
        <end position="1045"/>
    </location>
</feature>
<dbReference type="Pfam" id="PF08659">
    <property type="entry name" value="KR"/>
    <property type="match status" value="3"/>
</dbReference>
<dbReference type="InterPro" id="IPR020807">
    <property type="entry name" value="PKS_DH"/>
</dbReference>
<evidence type="ECO:0000259" key="11">
    <source>
        <dbReference type="PROSITE" id="PS52004"/>
    </source>
</evidence>
<comment type="caution">
    <text evidence="13">The sequence shown here is derived from an EMBL/GenBank/DDBJ whole genome shotgun (WGS) entry which is preliminary data.</text>
</comment>
<dbReference type="PROSITE" id="PS00012">
    <property type="entry name" value="PHOSPHOPANTETHEINE"/>
    <property type="match status" value="3"/>
</dbReference>
<dbReference type="SMART" id="SM00823">
    <property type="entry name" value="PKS_PP"/>
    <property type="match status" value="3"/>
</dbReference>
<dbReference type="InterPro" id="IPR049900">
    <property type="entry name" value="PKS_mFAS_DH"/>
</dbReference>
<protein>
    <submittedName>
        <fullName evidence="13">SDR family NAD(P)-dependent oxidoreductase</fullName>
    </submittedName>
</protein>
<evidence type="ECO:0000259" key="10">
    <source>
        <dbReference type="PROSITE" id="PS50075"/>
    </source>
</evidence>
<dbReference type="SMART" id="SM00829">
    <property type="entry name" value="PKS_ER"/>
    <property type="match status" value="1"/>
</dbReference>
<dbReference type="EMBL" id="JAYFSI010000008">
    <property type="protein sequence ID" value="MEA5364133.1"/>
    <property type="molecule type" value="Genomic_DNA"/>
</dbReference>
<comment type="pathway">
    <text evidence="2">Antibiotic biosynthesis.</text>
</comment>
<dbReference type="Gene3D" id="3.40.50.720">
    <property type="entry name" value="NAD(P)-binding Rossmann-like Domain"/>
    <property type="match status" value="5"/>
</dbReference>
<evidence type="ECO:0000256" key="4">
    <source>
        <dbReference type="ARBA" id="ARBA00022553"/>
    </source>
</evidence>
<keyword evidence="8" id="KW-0012">Acyltransferase</keyword>
<dbReference type="PANTHER" id="PTHR43775">
    <property type="entry name" value="FATTY ACID SYNTHASE"/>
    <property type="match status" value="1"/>
</dbReference>
<keyword evidence="3" id="KW-0596">Phosphopantetheine</keyword>
<dbReference type="SUPFAM" id="SSF51735">
    <property type="entry name" value="NAD(P)-binding Rossmann-fold domains"/>
    <property type="match status" value="7"/>
</dbReference>
<keyword evidence="4" id="KW-0597">Phosphoprotein</keyword>
<feature type="active site" description="Proton acceptor; for dehydratase activity" evidence="9">
    <location>
        <position position="955"/>
    </location>
</feature>
<dbReference type="Gene3D" id="6.10.140.1830">
    <property type="match status" value="1"/>
</dbReference>
<dbReference type="CDD" id="cd08952">
    <property type="entry name" value="KR_1_SDR_x"/>
    <property type="match status" value="1"/>
</dbReference>
<feature type="region of interest" description="N-terminal hotdog fold" evidence="9">
    <location>
        <begin position="4162"/>
        <end position="4284"/>
    </location>
</feature>
<dbReference type="RefSeq" id="WP_323331874.1">
    <property type="nucleotide sequence ID" value="NZ_JAYFSI010000008.1"/>
</dbReference>
<dbReference type="InterPro" id="IPR057326">
    <property type="entry name" value="KR_dom"/>
</dbReference>
<dbReference type="InterPro" id="IPR042104">
    <property type="entry name" value="PKS_dehydratase_sf"/>
</dbReference>
<dbReference type="Gene3D" id="3.10.129.110">
    <property type="entry name" value="Polyketide synthase dehydratase"/>
    <property type="match status" value="2"/>
</dbReference>
<dbReference type="InterPro" id="IPR002364">
    <property type="entry name" value="Quin_OxRdtase/zeta-crystal_CS"/>
</dbReference>
<dbReference type="Pfam" id="PF13602">
    <property type="entry name" value="ADH_zinc_N_2"/>
    <property type="match status" value="1"/>
</dbReference>
<feature type="active site" description="Proton acceptor; for dehydratase activity" evidence="9">
    <location>
        <position position="4194"/>
    </location>
</feature>
<keyword evidence="14" id="KW-1185">Reference proteome</keyword>
<dbReference type="Pfam" id="PF21089">
    <property type="entry name" value="PKS_DH_N"/>
    <property type="match status" value="2"/>
</dbReference>
<dbReference type="InterPro" id="IPR016036">
    <property type="entry name" value="Malonyl_transacylase_ACP-bd"/>
</dbReference>
<dbReference type="InterPro" id="IPR014043">
    <property type="entry name" value="Acyl_transferase_dom"/>
</dbReference>
<dbReference type="Gene3D" id="1.10.1200.10">
    <property type="entry name" value="ACP-like"/>
    <property type="match status" value="3"/>
</dbReference>
<dbReference type="InterPro" id="IPR020843">
    <property type="entry name" value="ER"/>
</dbReference>
<dbReference type="PANTHER" id="PTHR43775:SF51">
    <property type="entry name" value="INACTIVE PHENOLPHTHIOCEROL SYNTHESIS POLYKETIDE SYNTHASE TYPE I PKS1-RELATED"/>
    <property type="match status" value="1"/>
</dbReference>
<dbReference type="InterPro" id="IPR014031">
    <property type="entry name" value="Ketoacyl_synth_C"/>
</dbReference>
<dbReference type="InterPro" id="IPR016035">
    <property type="entry name" value="Acyl_Trfase/lysoPLipase"/>
</dbReference>
<dbReference type="CDD" id="cd05195">
    <property type="entry name" value="enoyl_red"/>
    <property type="match status" value="1"/>
</dbReference>
<evidence type="ECO:0000256" key="2">
    <source>
        <dbReference type="ARBA" id="ARBA00004792"/>
    </source>
</evidence>
<dbReference type="SUPFAM" id="SSF50129">
    <property type="entry name" value="GroES-like"/>
    <property type="match status" value="1"/>
</dbReference>
<keyword evidence="7" id="KW-0511">Multifunctional enzyme</keyword>
<dbReference type="CDD" id="cd08956">
    <property type="entry name" value="KR_3_FAS_SDR_x"/>
    <property type="match status" value="2"/>
</dbReference>
<dbReference type="NCBIfam" id="NF045894">
    <property type="entry name" value="PKS_plus_SDR"/>
    <property type="match status" value="1"/>
</dbReference>
<evidence type="ECO:0000259" key="12">
    <source>
        <dbReference type="PROSITE" id="PS52019"/>
    </source>
</evidence>
<dbReference type="InterPro" id="IPR018201">
    <property type="entry name" value="Ketoacyl_synth_AS"/>
</dbReference>
<dbReference type="Gene3D" id="3.30.70.3290">
    <property type="match status" value="3"/>
</dbReference>
<dbReference type="Gene3D" id="3.40.366.10">
    <property type="entry name" value="Malonyl-Coenzyme A Acyl Carrier Protein, domain 2"/>
    <property type="match status" value="3"/>
</dbReference>
<dbReference type="InterPro" id="IPR001227">
    <property type="entry name" value="Ac_transferase_dom_sf"/>
</dbReference>
<dbReference type="Proteomes" id="UP001304298">
    <property type="component" value="Unassembled WGS sequence"/>
</dbReference>
<dbReference type="InterPro" id="IPR055123">
    <property type="entry name" value="SpnB-like_Rossmann"/>
</dbReference>
<accession>A0ABU5RCZ5</accession>
<dbReference type="Pfam" id="PF00109">
    <property type="entry name" value="ketoacyl-synt"/>
    <property type="match status" value="3"/>
</dbReference>
<evidence type="ECO:0000256" key="6">
    <source>
        <dbReference type="ARBA" id="ARBA00023194"/>
    </source>
</evidence>
<dbReference type="SMART" id="SM00822">
    <property type="entry name" value="PKS_KR"/>
    <property type="match status" value="3"/>
</dbReference>
<dbReference type="InterPro" id="IPR032821">
    <property type="entry name" value="PKS_assoc"/>
</dbReference>
<feature type="domain" description="Ketosynthase family 3 (KS3)" evidence="11">
    <location>
        <begin position="33"/>
        <end position="459"/>
    </location>
</feature>
<comment type="cofactor">
    <cofactor evidence="1">
        <name>pantetheine 4'-phosphate</name>
        <dbReference type="ChEBI" id="CHEBI:47942"/>
    </cofactor>
</comment>
<evidence type="ECO:0000256" key="9">
    <source>
        <dbReference type="PROSITE-ProRule" id="PRU01363"/>
    </source>
</evidence>
<dbReference type="Pfam" id="PF16197">
    <property type="entry name" value="KAsynt_C_assoc"/>
    <property type="match status" value="3"/>
</dbReference>
<evidence type="ECO:0000256" key="7">
    <source>
        <dbReference type="ARBA" id="ARBA00023268"/>
    </source>
</evidence>
<dbReference type="InterPro" id="IPR011032">
    <property type="entry name" value="GroES-like_sf"/>
</dbReference>
<name>A0ABU5RCZ5_9PSEU</name>
<dbReference type="SMART" id="SM00826">
    <property type="entry name" value="PKS_DH"/>
    <property type="match status" value="2"/>
</dbReference>
<dbReference type="SUPFAM" id="SSF53901">
    <property type="entry name" value="Thiolase-like"/>
    <property type="match status" value="3"/>
</dbReference>
<feature type="domain" description="PKS/mFAS DH" evidence="12">
    <location>
        <begin position="923"/>
        <end position="1192"/>
    </location>
</feature>
<dbReference type="SUPFAM" id="SSF47336">
    <property type="entry name" value="ACP-like"/>
    <property type="match status" value="3"/>
</dbReference>
<dbReference type="Gene3D" id="3.90.180.10">
    <property type="entry name" value="Medium-chain alcohol dehydrogenases, catalytic domain"/>
    <property type="match status" value="1"/>
</dbReference>
<dbReference type="InterPro" id="IPR041618">
    <property type="entry name" value="PKS_DE"/>
</dbReference>